<dbReference type="EMBL" id="JACHMX010000001">
    <property type="protein sequence ID" value="MBB5851187.1"/>
    <property type="molecule type" value="Genomic_DNA"/>
</dbReference>
<sequence length="76" mass="8444">MVDFADTVRQWRMARQSGDSVAVTRLGHRILDLYRGELLTEEGPAEWILAKREAVRGEAASAAAARAEQTYRALLA</sequence>
<evidence type="ECO:0000313" key="2">
    <source>
        <dbReference type="Proteomes" id="UP000580861"/>
    </source>
</evidence>
<organism evidence="1 2">
    <name type="scientific">Amycolatopsis umgeniensis</name>
    <dbReference type="NCBI Taxonomy" id="336628"/>
    <lineage>
        <taxon>Bacteria</taxon>
        <taxon>Bacillati</taxon>
        <taxon>Actinomycetota</taxon>
        <taxon>Actinomycetes</taxon>
        <taxon>Pseudonocardiales</taxon>
        <taxon>Pseudonocardiaceae</taxon>
        <taxon>Amycolatopsis</taxon>
    </lineage>
</organism>
<dbReference type="Gene3D" id="1.25.40.10">
    <property type="entry name" value="Tetratricopeptide repeat domain"/>
    <property type="match status" value="1"/>
</dbReference>
<protein>
    <submittedName>
        <fullName evidence="1">Uncharacterized protein</fullName>
    </submittedName>
</protein>
<proteinExistence type="predicted"/>
<dbReference type="InterPro" id="IPR011990">
    <property type="entry name" value="TPR-like_helical_dom_sf"/>
</dbReference>
<dbReference type="Proteomes" id="UP000580861">
    <property type="component" value="Unassembled WGS sequence"/>
</dbReference>
<dbReference type="AlphaFoldDB" id="A0A841AW39"/>
<evidence type="ECO:0000313" key="1">
    <source>
        <dbReference type="EMBL" id="MBB5851187.1"/>
    </source>
</evidence>
<name>A0A841AW39_9PSEU</name>
<keyword evidence="2" id="KW-1185">Reference proteome</keyword>
<accession>A0A841AW39</accession>
<comment type="caution">
    <text evidence="1">The sequence shown here is derived from an EMBL/GenBank/DDBJ whole genome shotgun (WGS) entry which is preliminary data.</text>
</comment>
<gene>
    <name evidence="1" type="ORF">HDA45_001274</name>
</gene>
<reference evidence="1 2" key="1">
    <citation type="submission" date="2020-08" db="EMBL/GenBank/DDBJ databases">
        <title>Sequencing the genomes of 1000 actinobacteria strains.</title>
        <authorList>
            <person name="Klenk H.-P."/>
        </authorList>
    </citation>
    <scope>NUCLEOTIDE SEQUENCE [LARGE SCALE GENOMIC DNA]</scope>
    <source>
        <strain evidence="1 2">DSM 45272</strain>
    </source>
</reference>
<dbReference type="RefSeq" id="WP_184892759.1">
    <property type="nucleotide sequence ID" value="NZ_JACHMX010000001.1"/>
</dbReference>